<sequence length="293" mass="32223">MASQMQVVKSKPLFGEDKQGESDGSQIVYDVLPLDLADVIFDRLQDEVSWQSMYHQTGEVPRLVCCQGTVGEDGSMPVYRHPSDQTIPPHAWTVTVDRVRRAAEEAVVHPLNHALIQLYRGGNDYISEHSDKTLDIVPGSKIVNVSLGAQRTMRLRTKRGATPTLAARTTYRIPLPHNSMVIMSLATNAQYLHGINADRRPAVELGAAETAFGSRRISLTFRHIGTFLSEDSKLIWGHGATGKNKETARSVICGDAAQSERMVKAFGAENAASSSILWEAIYGRGTDVLHLMK</sequence>
<reference evidence="3" key="1">
    <citation type="submission" date="2023-11" db="EMBL/GenBank/DDBJ databases">
        <authorList>
            <person name="Alioto T."/>
            <person name="Alioto T."/>
            <person name="Gomez Garrido J."/>
        </authorList>
    </citation>
    <scope>NUCLEOTIDE SEQUENCE</scope>
</reference>
<dbReference type="SUPFAM" id="SSF51197">
    <property type="entry name" value="Clavaminate synthase-like"/>
    <property type="match status" value="1"/>
</dbReference>
<dbReference type="InterPro" id="IPR037151">
    <property type="entry name" value="AlkB-like_sf"/>
</dbReference>
<protein>
    <recommendedName>
        <fullName evidence="2">Fe2OG dioxygenase domain-containing protein</fullName>
    </recommendedName>
</protein>
<feature type="region of interest" description="Disordered" evidence="1">
    <location>
        <begin position="1"/>
        <end position="21"/>
    </location>
</feature>
<comment type="caution">
    <text evidence="3">The sequence shown here is derived from an EMBL/GenBank/DDBJ whole genome shotgun (WGS) entry which is preliminary data.</text>
</comment>
<organism evidence="3 4">
    <name type="scientific">Lecanosticta acicola</name>
    <dbReference type="NCBI Taxonomy" id="111012"/>
    <lineage>
        <taxon>Eukaryota</taxon>
        <taxon>Fungi</taxon>
        <taxon>Dikarya</taxon>
        <taxon>Ascomycota</taxon>
        <taxon>Pezizomycotina</taxon>
        <taxon>Dothideomycetes</taxon>
        <taxon>Dothideomycetidae</taxon>
        <taxon>Mycosphaerellales</taxon>
        <taxon>Mycosphaerellaceae</taxon>
        <taxon>Lecanosticta</taxon>
    </lineage>
</organism>
<dbReference type="InterPro" id="IPR032854">
    <property type="entry name" value="ALKBH3"/>
</dbReference>
<accession>A0AAI8VUP8</accession>
<dbReference type="Proteomes" id="UP001296104">
    <property type="component" value="Unassembled WGS sequence"/>
</dbReference>
<evidence type="ECO:0000313" key="4">
    <source>
        <dbReference type="Proteomes" id="UP001296104"/>
    </source>
</evidence>
<dbReference type="PROSITE" id="PS51471">
    <property type="entry name" value="FE2OG_OXY"/>
    <property type="match status" value="1"/>
</dbReference>
<dbReference type="InterPro" id="IPR005123">
    <property type="entry name" value="Oxoglu/Fe-dep_dioxygenase_dom"/>
</dbReference>
<name>A0AAI8VUP8_9PEZI</name>
<dbReference type="AlphaFoldDB" id="A0AAI8VUP8"/>
<dbReference type="PANTHER" id="PTHR31212:SF5">
    <property type="entry name" value="ISOCHORISMATASE FAMILY PROTEIN FAMILY (AFU_ORTHOLOGUE AFUA_3G14500)"/>
    <property type="match status" value="1"/>
</dbReference>
<dbReference type="PANTHER" id="PTHR31212">
    <property type="entry name" value="ALPHA-KETOGLUTARATE-DEPENDENT DIOXYGENASE ALKB HOMOLOG 3"/>
    <property type="match status" value="1"/>
</dbReference>
<feature type="domain" description="Fe2OG dioxygenase" evidence="2">
    <location>
        <begin position="110"/>
        <end position="225"/>
    </location>
</feature>
<proteinExistence type="predicted"/>
<evidence type="ECO:0000259" key="2">
    <source>
        <dbReference type="PROSITE" id="PS51471"/>
    </source>
</evidence>
<dbReference type="GO" id="GO:0006307">
    <property type="term" value="P:DNA alkylation repair"/>
    <property type="evidence" value="ECO:0007669"/>
    <property type="project" value="InterPro"/>
</dbReference>
<evidence type="ECO:0000256" key="1">
    <source>
        <dbReference type="SAM" id="MobiDB-lite"/>
    </source>
</evidence>
<gene>
    <name evidence="3" type="ORF">LECACI_7A000168</name>
</gene>
<dbReference type="InterPro" id="IPR027450">
    <property type="entry name" value="AlkB-like"/>
</dbReference>
<keyword evidence="4" id="KW-1185">Reference proteome</keyword>
<dbReference type="Pfam" id="PF13532">
    <property type="entry name" value="2OG-FeII_Oxy_2"/>
    <property type="match status" value="1"/>
</dbReference>
<evidence type="ECO:0000313" key="3">
    <source>
        <dbReference type="EMBL" id="CAK3750051.1"/>
    </source>
</evidence>
<dbReference type="GO" id="GO:0051213">
    <property type="term" value="F:dioxygenase activity"/>
    <property type="evidence" value="ECO:0007669"/>
    <property type="project" value="InterPro"/>
</dbReference>
<dbReference type="EMBL" id="CAVMBE010000001">
    <property type="protein sequence ID" value="CAK3750051.1"/>
    <property type="molecule type" value="Genomic_DNA"/>
</dbReference>
<dbReference type="Gene3D" id="2.60.120.590">
    <property type="entry name" value="Alpha-ketoglutarate-dependent dioxygenase AlkB-like"/>
    <property type="match status" value="1"/>
</dbReference>